<evidence type="ECO:0000313" key="2">
    <source>
        <dbReference type="Proteomes" id="UP000603234"/>
    </source>
</evidence>
<dbReference type="InterPro" id="IPR021321">
    <property type="entry name" value="DUF2922"/>
</dbReference>
<keyword evidence="2" id="KW-1185">Reference proteome</keyword>
<organism evidence="1 2">
    <name type="scientific">Acetobacterium fimetarium</name>
    <dbReference type="NCBI Taxonomy" id="52691"/>
    <lineage>
        <taxon>Bacteria</taxon>
        <taxon>Bacillati</taxon>
        <taxon>Bacillota</taxon>
        <taxon>Clostridia</taxon>
        <taxon>Eubacteriales</taxon>
        <taxon>Eubacteriaceae</taxon>
        <taxon>Acetobacterium</taxon>
    </lineage>
</organism>
<evidence type="ECO:0000313" key="1">
    <source>
        <dbReference type="EMBL" id="MBC3802968.1"/>
    </source>
</evidence>
<accession>A0ABR6WQT0</accession>
<comment type="caution">
    <text evidence="1">The sequence shown here is derived from an EMBL/GenBank/DDBJ whole genome shotgun (WGS) entry which is preliminary data.</text>
</comment>
<dbReference type="RefSeq" id="WP_186840888.1">
    <property type="nucleotide sequence ID" value="NZ_WJBC01000001.1"/>
</dbReference>
<dbReference type="Pfam" id="PF11148">
    <property type="entry name" value="DUF2922"/>
    <property type="match status" value="1"/>
</dbReference>
<protein>
    <submittedName>
        <fullName evidence="1">DUF2922 family protein</fullName>
    </submittedName>
</protein>
<dbReference type="Proteomes" id="UP000603234">
    <property type="component" value="Unassembled WGS sequence"/>
</dbReference>
<reference evidence="1 2" key="1">
    <citation type="journal article" date="2020" name="mSystems">
        <title>Defining Genomic and Predicted Metabolic Features of the Acetobacterium Genus.</title>
        <authorList>
            <person name="Ross D.E."/>
            <person name="Marshall C.W."/>
            <person name="Gulliver D."/>
            <person name="May H.D."/>
            <person name="Norman R.S."/>
        </authorList>
    </citation>
    <scope>NUCLEOTIDE SEQUENCE [LARGE SCALE GENOMIC DNA]</scope>
    <source>
        <strain evidence="1 2">DSM 8238</strain>
    </source>
</reference>
<name>A0ABR6WQT0_9FIRM</name>
<gene>
    <name evidence="1" type="ORF">GH808_00735</name>
</gene>
<proteinExistence type="predicted"/>
<sequence>MAANTVLELTFKRADLKTCTMSIVYPKTGLTVDQVNTAMADIIAKNVFAPEGSPLVAKVRAEMVITDTTPFAMS</sequence>
<dbReference type="EMBL" id="WJBC01000001">
    <property type="protein sequence ID" value="MBC3802968.1"/>
    <property type="molecule type" value="Genomic_DNA"/>
</dbReference>